<dbReference type="AlphaFoldDB" id="A0A318V7G4"/>
<dbReference type="EMBL" id="QKLW01000003">
    <property type="protein sequence ID" value="PYF82205.1"/>
    <property type="molecule type" value="Genomic_DNA"/>
</dbReference>
<gene>
    <name evidence="1" type="ORF">DFP75_10331</name>
</gene>
<evidence type="ECO:0000313" key="2">
    <source>
        <dbReference type="Proteomes" id="UP000247551"/>
    </source>
</evidence>
<dbReference type="RefSeq" id="WP_110574548.1">
    <property type="nucleotide sequence ID" value="NZ_QKLW01000003.1"/>
</dbReference>
<reference evidence="1 2" key="1">
    <citation type="submission" date="2018-06" db="EMBL/GenBank/DDBJ databases">
        <title>Genomic Encyclopedia of Type Strains, Phase III (KMG-III): the genomes of soil and plant-associated and newly described type strains.</title>
        <authorList>
            <person name="Whitman W."/>
        </authorList>
    </citation>
    <scope>NUCLEOTIDE SEQUENCE [LARGE SCALE GENOMIC DNA]</scope>
    <source>
        <strain evidence="1 2">CECT 7730</strain>
    </source>
</reference>
<dbReference type="Pfam" id="PF13289">
    <property type="entry name" value="SIR2_2"/>
    <property type="match status" value="1"/>
</dbReference>
<comment type="caution">
    <text evidence="1">The sequence shown here is derived from an EMBL/GenBank/DDBJ whole genome shotgun (WGS) entry which is preliminary data.</text>
</comment>
<dbReference type="Gene3D" id="3.40.50.1220">
    <property type="entry name" value="TPP-binding domain"/>
    <property type="match status" value="1"/>
</dbReference>
<evidence type="ECO:0000313" key="1">
    <source>
        <dbReference type="EMBL" id="PYF82205.1"/>
    </source>
</evidence>
<organism evidence="1 2">
    <name type="scientific">Marinomonas alcarazii</name>
    <dbReference type="NCBI Taxonomy" id="491949"/>
    <lineage>
        <taxon>Bacteria</taxon>
        <taxon>Pseudomonadati</taxon>
        <taxon>Pseudomonadota</taxon>
        <taxon>Gammaproteobacteria</taxon>
        <taxon>Oceanospirillales</taxon>
        <taxon>Oceanospirillaceae</taxon>
        <taxon>Marinomonas</taxon>
    </lineage>
</organism>
<dbReference type="InterPro" id="IPR011990">
    <property type="entry name" value="TPR-like_helical_dom_sf"/>
</dbReference>
<dbReference type="Proteomes" id="UP000247551">
    <property type="component" value="Unassembled WGS sequence"/>
</dbReference>
<name>A0A318V7G4_9GAMM</name>
<sequence>MNISDLEKELSHKKRSVSDLISYIKTRNSNTPNYSVLLGAGASISSGIKSGYELCEEWRKDIYELLSKDKYESRSKAVDYLIRSEGGWYNEGNEYSSLFEKKFDLPAQRRRFVENEVDKAIPSIGYAYLTSLADESDRYIDTIFTTNFDDLCNEAFYQFSNIRPIVCAHDSSIHSLSITSSRPKIIKLHGDYLFDDIKSTLRETESLENNIKDKLIEFSREYGMIVVGYAGNDRSIMDVLNYLLSSETYLKNGLYWCIRTGDEVRPEVRKLLWKDKVYFVEIDGFDELMAEIHHNVKNDLPVLGNFSESKQDKIINNFIKDDYNLKEKSIYISSDVSKIRKNKDDFDISNLIMDLNNSNEDYLRGVSESQFKSLLKVDSLIKKKNYLEARKEADGTLNLLDDEDVSVSFLRRLVYICRELSLKDKALEYCNRLIAFDEYNFKYVLLKSENIYPLTDSCKFLYDNLERFDTNYLYINQMVSKAIMDIKNNSKRAFLNNEEVQRLIEKSLKLEPSPSNSAWSLYIDYIEYVYENSLNSKELNEKNKKIKDHLDRMSDMNSKNINYLRLNVENYSLSSPSSIESGDTLESLLDVVKSEFHKASKSKKELLFKIICDGYLKYFSMESKDVVGFFHDRYEIVYSFLNDKDFNSFGEKKNTASYFILKSFKSIQLDDRESYKESIQEAMKIEDSYMYCNRIISSLLNFLNDIEMAREYLEKVKEDIADYKYCQYLSNILLHEGDLKESLNKLDKSFEIGLEYDDYLTAKSYVYLRSEKYKDVISLYKSEGGEVRSETTKAVLLLNSELAKKMIGEKLDDLKIRNIISKKLGVNYIISAHCILGEKNQAVNLLRKEIDAFKLNYYSFLEWPIIPNEYLEEALTRKQNVKKVS</sequence>
<protein>
    <submittedName>
        <fullName evidence="1">SIR2-like protein</fullName>
    </submittedName>
</protein>
<dbReference type="InterPro" id="IPR029035">
    <property type="entry name" value="DHS-like_NAD/FAD-binding_dom"/>
</dbReference>
<accession>A0A318V7G4</accession>
<proteinExistence type="predicted"/>
<keyword evidence="2" id="KW-1185">Reference proteome</keyword>
<dbReference type="SUPFAM" id="SSF52467">
    <property type="entry name" value="DHS-like NAD/FAD-binding domain"/>
    <property type="match status" value="1"/>
</dbReference>
<dbReference type="SUPFAM" id="SSF81901">
    <property type="entry name" value="HCP-like"/>
    <property type="match status" value="1"/>
</dbReference>
<dbReference type="Gene3D" id="1.25.40.10">
    <property type="entry name" value="Tetratricopeptide repeat domain"/>
    <property type="match status" value="1"/>
</dbReference>